<dbReference type="GO" id="GO:0016787">
    <property type="term" value="F:hydrolase activity"/>
    <property type="evidence" value="ECO:0007669"/>
    <property type="project" value="UniProtKB-KW"/>
</dbReference>
<gene>
    <name evidence="3" type="ORF">QBC33DRAFT_561024</name>
</gene>
<protein>
    <submittedName>
        <fullName evidence="3">Uncharacterized protein</fullName>
    </submittedName>
</protein>
<accession>A0AAJ0BY36</accession>
<dbReference type="Pfam" id="PF00545">
    <property type="entry name" value="Ribonuclease"/>
    <property type="match status" value="1"/>
</dbReference>
<dbReference type="GO" id="GO:0003723">
    <property type="term" value="F:RNA binding"/>
    <property type="evidence" value="ECO:0007669"/>
    <property type="project" value="InterPro"/>
</dbReference>
<keyword evidence="1" id="KW-0540">Nuclease</keyword>
<dbReference type="SUPFAM" id="SSF53933">
    <property type="entry name" value="Microbial ribonucleases"/>
    <property type="match status" value="1"/>
</dbReference>
<organism evidence="3 4">
    <name type="scientific">Phialemonium atrogriseum</name>
    <dbReference type="NCBI Taxonomy" id="1093897"/>
    <lineage>
        <taxon>Eukaryota</taxon>
        <taxon>Fungi</taxon>
        <taxon>Dikarya</taxon>
        <taxon>Ascomycota</taxon>
        <taxon>Pezizomycotina</taxon>
        <taxon>Sordariomycetes</taxon>
        <taxon>Sordariomycetidae</taxon>
        <taxon>Cephalothecales</taxon>
        <taxon>Cephalothecaceae</taxon>
        <taxon>Phialemonium</taxon>
    </lineage>
</organism>
<dbReference type="InterPro" id="IPR016191">
    <property type="entry name" value="Ribonuclease/ribotoxin"/>
</dbReference>
<proteinExistence type="predicted"/>
<evidence type="ECO:0000313" key="3">
    <source>
        <dbReference type="EMBL" id="KAK1765202.1"/>
    </source>
</evidence>
<dbReference type="Proteomes" id="UP001244011">
    <property type="component" value="Unassembled WGS sequence"/>
</dbReference>
<sequence length="151" mass="17333">MCFGSDDDDSAPPRPLQEYDLEYLQIRRRASSVKRHLDNGPAVKVGYNGARYPHKYHNRNGPNAPLFPPGSFYEYPTKDFPYHLQNAKGKIRTPSGNHFLGPAEERAMKGHTRTITDRNKSLQGVIYHHDAGSNAFMRAREIREPKGPWKW</sequence>
<dbReference type="Gene3D" id="3.10.450.30">
    <property type="entry name" value="Microbial ribonucleases"/>
    <property type="match status" value="1"/>
</dbReference>
<evidence type="ECO:0000256" key="1">
    <source>
        <dbReference type="ARBA" id="ARBA00022722"/>
    </source>
</evidence>
<evidence type="ECO:0000313" key="4">
    <source>
        <dbReference type="Proteomes" id="UP001244011"/>
    </source>
</evidence>
<keyword evidence="4" id="KW-1185">Reference proteome</keyword>
<dbReference type="InterPro" id="IPR000026">
    <property type="entry name" value="N1-like"/>
</dbReference>
<reference evidence="3" key="1">
    <citation type="submission" date="2023-06" db="EMBL/GenBank/DDBJ databases">
        <title>Genome-scale phylogeny and comparative genomics of the fungal order Sordariales.</title>
        <authorList>
            <consortium name="Lawrence Berkeley National Laboratory"/>
            <person name="Hensen N."/>
            <person name="Bonometti L."/>
            <person name="Westerberg I."/>
            <person name="Brannstrom I.O."/>
            <person name="Guillou S."/>
            <person name="Cros-Aarteil S."/>
            <person name="Calhoun S."/>
            <person name="Haridas S."/>
            <person name="Kuo A."/>
            <person name="Mondo S."/>
            <person name="Pangilinan J."/>
            <person name="Riley R."/>
            <person name="Labutti K."/>
            <person name="Andreopoulos B."/>
            <person name="Lipzen A."/>
            <person name="Chen C."/>
            <person name="Yanf M."/>
            <person name="Daum C."/>
            <person name="Ng V."/>
            <person name="Clum A."/>
            <person name="Steindorff A."/>
            <person name="Ohm R."/>
            <person name="Martin F."/>
            <person name="Silar P."/>
            <person name="Natvig D."/>
            <person name="Lalanne C."/>
            <person name="Gautier V."/>
            <person name="Ament-Velasquez S.L."/>
            <person name="Kruys A."/>
            <person name="Hutchinson M.I."/>
            <person name="Powell A.J."/>
            <person name="Barry K."/>
            <person name="Miller A.N."/>
            <person name="Grigoriev I.V."/>
            <person name="Debuchy R."/>
            <person name="Gladieux P."/>
            <person name="Thoren M.H."/>
            <person name="Johannesson H."/>
        </authorList>
    </citation>
    <scope>NUCLEOTIDE SEQUENCE</scope>
    <source>
        <strain evidence="3">8032-3</strain>
    </source>
</reference>
<dbReference type="GeneID" id="85313290"/>
<dbReference type="EMBL" id="MU839016">
    <property type="protein sequence ID" value="KAK1765202.1"/>
    <property type="molecule type" value="Genomic_DNA"/>
</dbReference>
<keyword evidence="2" id="KW-0378">Hydrolase</keyword>
<evidence type="ECO:0000256" key="2">
    <source>
        <dbReference type="ARBA" id="ARBA00022801"/>
    </source>
</evidence>
<comment type="caution">
    <text evidence="3">The sequence shown here is derived from an EMBL/GenBank/DDBJ whole genome shotgun (WGS) entry which is preliminary data.</text>
</comment>
<name>A0AAJ0BY36_9PEZI</name>
<dbReference type="GO" id="GO:0004521">
    <property type="term" value="F:RNA endonuclease activity"/>
    <property type="evidence" value="ECO:0007669"/>
    <property type="project" value="InterPro"/>
</dbReference>
<dbReference type="AlphaFoldDB" id="A0AAJ0BY36"/>
<dbReference type="RefSeq" id="XP_060281415.1">
    <property type="nucleotide sequence ID" value="XM_060430103.1"/>
</dbReference>